<dbReference type="InterPro" id="IPR052777">
    <property type="entry name" value="Acetyltransferase_Enz"/>
</dbReference>
<dbReference type="PANTHER" id="PTHR43305:SF1">
    <property type="entry name" value="FAMILY N-ACETYLTRANSFERASE, PUTATIVE (AFU_ORTHOLOGUE AFUA_2G01380)-RELATED"/>
    <property type="match status" value="1"/>
</dbReference>
<gene>
    <name evidence="2" type="ORF">BE08_05260</name>
</gene>
<name>A0A150PC43_SORCE</name>
<dbReference type="SUPFAM" id="SSF55729">
    <property type="entry name" value="Acyl-CoA N-acyltransferases (Nat)"/>
    <property type="match status" value="1"/>
</dbReference>
<dbReference type="PROSITE" id="PS51186">
    <property type="entry name" value="GNAT"/>
    <property type="match status" value="1"/>
</dbReference>
<dbReference type="Proteomes" id="UP000075420">
    <property type="component" value="Unassembled WGS sequence"/>
</dbReference>
<dbReference type="Pfam" id="PF00583">
    <property type="entry name" value="Acetyltransf_1"/>
    <property type="match status" value="1"/>
</dbReference>
<evidence type="ECO:0000259" key="1">
    <source>
        <dbReference type="PROSITE" id="PS51186"/>
    </source>
</evidence>
<accession>A0A150PC43</accession>
<sequence length="154" mass="16820">MIEIEYACGTEQIEQVRALFLEYQASLDVDLCFQGFACELAGLPGSYAPPSGRLLLATVDGIPRGCAALRAITPEACEMKRLYVQPAQRGVGLGRMLAERVLAEARAIGYRRICLDTLPSMTRAAAMYRALGFEEVAPYVDDPVPGTRYLARSL</sequence>
<protein>
    <submittedName>
        <fullName evidence="2">Acetyltransferase</fullName>
    </submittedName>
</protein>
<feature type="domain" description="N-acetyltransferase" evidence="1">
    <location>
        <begin position="4"/>
        <end position="154"/>
    </location>
</feature>
<organism evidence="2 3">
    <name type="scientific">Sorangium cellulosum</name>
    <name type="common">Polyangium cellulosum</name>
    <dbReference type="NCBI Taxonomy" id="56"/>
    <lineage>
        <taxon>Bacteria</taxon>
        <taxon>Pseudomonadati</taxon>
        <taxon>Myxococcota</taxon>
        <taxon>Polyangia</taxon>
        <taxon>Polyangiales</taxon>
        <taxon>Polyangiaceae</taxon>
        <taxon>Sorangium</taxon>
    </lineage>
</organism>
<evidence type="ECO:0000313" key="3">
    <source>
        <dbReference type="Proteomes" id="UP000075420"/>
    </source>
</evidence>
<keyword evidence="2" id="KW-0808">Transferase</keyword>
<dbReference type="InterPro" id="IPR000182">
    <property type="entry name" value="GNAT_dom"/>
</dbReference>
<dbReference type="PANTHER" id="PTHR43305">
    <property type="entry name" value="FAMILY N-ACETYLTRANSFERASE, PUTATIVE (AFU_ORTHOLOGUE AFUA_2G01380)-RELATED"/>
    <property type="match status" value="1"/>
</dbReference>
<dbReference type="GO" id="GO:0016747">
    <property type="term" value="F:acyltransferase activity, transferring groups other than amino-acyl groups"/>
    <property type="evidence" value="ECO:0007669"/>
    <property type="project" value="InterPro"/>
</dbReference>
<dbReference type="CDD" id="cd04301">
    <property type="entry name" value="NAT_SF"/>
    <property type="match status" value="1"/>
</dbReference>
<evidence type="ECO:0000313" key="2">
    <source>
        <dbReference type="EMBL" id="KYF53247.1"/>
    </source>
</evidence>
<dbReference type="AlphaFoldDB" id="A0A150PC43"/>
<dbReference type="EMBL" id="JELY01002219">
    <property type="protein sequence ID" value="KYF53247.1"/>
    <property type="molecule type" value="Genomic_DNA"/>
</dbReference>
<proteinExistence type="predicted"/>
<comment type="caution">
    <text evidence="2">The sequence shown here is derived from an EMBL/GenBank/DDBJ whole genome shotgun (WGS) entry which is preliminary data.</text>
</comment>
<dbReference type="InterPro" id="IPR016181">
    <property type="entry name" value="Acyl_CoA_acyltransferase"/>
</dbReference>
<dbReference type="Gene3D" id="3.40.630.30">
    <property type="match status" value="1"/>
</dbReference>
<reference evidence="2 3" key="1">
    <citation type="submission" date="2014-02" db="EMBL/GenBank/DDBJ databases">
        <title>The small core and large imbalanced accessory genome model reveals a collaborative survival strategy of Sorangium cellulosum strains in nature.</title>
        <authorList>
            <person name="Han K."/>
            <person name="Peng R."/>
            <person name="Blom J."/>
            <person name="Li Y.-Z."/>
        </authorList>
    </citation>
    <scope>NUCLEOTIDE SEQUENCE [LARGE SCALE GENOMIC DNA]</scope>
    <source>
        <strain evidence="2 3">So0157-25</strain>
    </source>
</reference>